<evidence type="ECO:0000256" key="6">
    <source>
        <dbReference type="ARBA" id="ARBA00022741"/>
    </source>
</evidence>
<protein>
    <recommendedName>
        <fullName evidence="10">Sensor-like histidine kinase SenX3</fullName>
        <ecNumber evidence="3">2.7.13.3</ecNumber>
    </recommendedName>
</protein>
<dbReference type="GO" id="GO:0000156">
    <property type="term" value="F:phosphorelay response regulator activity"/>
    <property type="evidence" value="ECO:0007669"/>
    <property type="project" value="TreeGrafter"/>
</dbReference>
<keyword evidence="14" id="KW-1185">Reference proteome</keyword>
<keyword evidence="4" id="KW-0597">Phosphoprotein</keyword>
<evidence type="ECO:0000256" key="10">
    <source>
        <dbReference type="ARBA" id="ARBA00039401"/>
    </source>
</evidence>
<keyword evidence="11" id="KW-0472">Membrane</keyword>
<dbReference type="SMART" id="SM00387">
    <property type="entry name" value="HATPase_c"/>
    <property type="match status" value="1"/>
</dbReference>
<gene>
    <name evidence="13" type="ORF">GCM10017581_032860</name>
</gene>
<dbReference type="GO" id="GO:0000155">
    <property type="term" value="F:phosphorelay sensor kinase activity"/>
    <property type="evidence" value="ECO:0007669"/>
    <property type="project" value="InterPro"/>
</dbReference>
<dbReference type="SUPFAM" id="SSF47384">
    <property type="entry name" value="Homodimeric domain of signal transducing histidine kinase"/>
    <property type="match status" value="1"/>
</dbReference>
<dbReference type="Pfam" id="PF00512">
    <property type="entry name" value="HisKA"/>
    <property type="match status" value="1"/>
</dbReference>
<comment type="subcellular location">
    <subcellularLocation>
        <location evidence="2">Cell membrane</location>
    </subcellularLocation>
</comment>
<keyword evidence="8" id="KW-0067">ATP-binding</keyword>
<keyword evidence="9" id="KW-0902">Two-component regulatory system</keyword>
<dbReference type="CDD" id="cd00075">
    <property type="entry name" value="HATPase"/>
    <property type="match status" value="1"/>
</dbReference>
<dbReference type="InterPro" id="IPR036890">
    <property type="entry name" value="HATPase_C_sf"/>
</dbReference>
<proteinExistence type="predicted"/>
<dbReference type="Gene3D" id="3.30.565.10">
    <property type="entry name" value="Histidine kinase-like ATPase, C-terminal domain"/>
    <property type="match status" value="1"/>
</dbReference>
<dbReference type="PANTHER" id="PTHR42878:SF7">
    <property type="entry name" value="SENSOR HISTIDINE KINASE GLRK"/>
    <property type="match status" value="1"/>
</dbReference>
<dbReference type="InterPro" id="IPR036097">
    <property type="entry name" value="HisK_dim/P_sf"/>
</dbReference>
<comment type="catalytic activity">
    <reaction evidence="1">
        <text>ATP + protein L-histidine = ADP + protein N-phospho-L-histidine.</text>
        <dbReference type="EC" id="2.7.13.3"/>
    </reaction>
</comment>
<dbReference type="GO" id="GO:0005886">
    <property type="term" value="C:plasma membrane"/>
    <property type="evidence" value="ECO:0007669"/>
    <property type="project" value="UniProtKB-SubCell"/>
</dbReference>
<keyword evidence="11" id="KW-0812">Transmembrane</keyword>
<dbReference type="Pfam" id="PF02518">
    <property type="entry name" value="HATPase_c"/>
    <property type="match status" value="1"/>
</dbReference>
<evidence type="ECO:0000256" key="2">
    <source>
        <dbReference type="ARBA" id="ARBA00004236"/>
    </source>
</evidence>
<feature type="transmembrane region" description="Helical" evidence="11">
    <location>
        <begin position="142"/>
        <end position="165"/>
    </location>
</feature>
<dbReference type="InterPro" id="IPR004358">
    <property type="entry name" value="Sig_transdc_His_kin-like_C"/>
</dbReference>
<evidence type="ECO:0000256" key="11">
    <source>
        <dbReference type="SAM" id="Phobius"/>
    </source>
</evidence>
<keyword evidence="7 13" id="KW-0418">Kinase</keyword>
<dbReference type="AlphaFoldDB" id="A0A9W6KIQ2"/>
<dbReference type="GO" id="GO:0007234">
    <property type="term" value="P:osmosensory signaling via phosphorelay pathway"/>
    <property type="evidence" value="ECO:0007669"/>
    <property type="project" value="TreeGrafter"/>
</dbReference>
<dbReference type="InterPro" id="IPR050351">
    <property type="entry name" value="BphY/WalK/GraS-like"/>
</dbReference>
<evidence type="ECO:0000256" key="7">
    <source>
        <dbReference type="ARBA" id="ARBA00022777"/>
    </source>
</evidence>
<dbReference type="InterPro" id="IPR003661">
    <property type="entry name" value="HisK_dim/P_dom"/>
</dbReference>
<dbReference type="PROSITE" id="PS50109">
    <property type="entry name" value="HIS_KIN"/>
    <property type="match status" value="1"/>
</dbReference>
<dbReference type="GO" id="GO:0030295">
    <property type="term" value="F:protein kinase activator activity"/>
    <property type="evidence" value="ECO:0007669"/>
    <property type="project" value="TreeGrafter"/>
</dbReference>
<dbReference type="InterPro" id="IPR005467">
    <property type="entry name" value="His_kinase_dom"/>
</dbReference>
<dbReference type="InterPro" id="IPR003594">
    <property type="entry name" value="HATPase_dom"/>
</dbReference>
<evidence type="ECO:0000313" key="13">
    <source>
        <dbReference type="EMBL" id="GLL01545.1"/>
    </source>
</evidence>
<dbReference type="PRINTS" id="PR00344">
    <property type="entry name" value="BCTRLSENSOR"/>
</dbReference>
<organism evidence="13 14">
    <name type="scientific">Dactylosporangium matsuzakiense</name>
    <dbReference type="NCBI Taxonomy" id="53360"/>
    <lineage>
        <taxon>Bacteria</taxon>
        <taxon>Bacillati</taxon>
        <taxon>Actinomycetota</taxon>
        <taxon>Actinomycetes</taxon>
        <taxon>Micromonosporales</taxon>
        <taxon>Micromonosporaceae</taxon>
        <taxon>Dactylosporangium</taxon>
    </lineage>
</organism>
<dbReference type="EMBL" id="BSFP01000016">
    <property type="protein sequence ID" value="GLL01545.1"/>
    <property type="molecule type" value="Genomic_DNA"/>
</dbReference>
<evidence type="ECO:0000256" key="5">
    <source>
        <dbReference type="ARBA" id="ARBA00022679"/>
    </source>
</evidence>
<keyword evidence="6" id="KW-0547">Nucleotide-binding</keyword>
<comment type="caution">
    <text evidence="13">The sequence shown here is derived from an EMBL/GenBank/DDBJ whole genome shotgun (WGS) entry which is preliminary data.</text>
</comment>
<dbReference type="Gene3D" id="1.10.287.130">
    <property type="match status" value="1"/>
</dbReference>
<dbReference type="CDD" id="cd00082">
    <property type="entry name" value="HisKA"/>
    <property type="match status" value="1"/>
</dbReference>
<reference evidence="13" key="1">
    <citation type="journal article" date="2014" name="Int. J. Syst. Evol. Microbiol.">
        <title>Complete genome sequence of Corynebacterium casei LMG S-19264T (=DSM 44701T), isolated from a smear-ripened cheese.</title>
        <authorList>
            <consortium name="US DOE Joint Genome Institute (JGI-PGF)"/>
            <person name="Walter F."/>
            <person name="Albersmeier A."/>
            <person name="Kalinowski J."/>
            <person name="Ruckert C."/>
        </authorList>
    </citation>
    <scope>NUCLEOTIDE SEQUENCE</scope>
    <source>
        <strain evidence="13">VKM Ac-1321</strain>
    </source>
</reference>
<dbReference type="GO" id="GO:0005524">
    <property type="term" value="F:ATP binding"/>
    <property type="evidence" value="ECO:0007669"/>
    <property type="project" value="UniProtKB-KW"/>
</dbReference>
<evidence type="ECO:0000259" key="12">
    <source>
        <dbReference type="PROSITE" id="PS50109"/>
    </source>
</evidence>
<reference evidence="13" key="2">
    <citation type="submission" date="2023-01" db="EMBL/GenBank/DDBJ databases">
        <authorList>
            <person name="Sun Q."/>
            <person name="Evtushenko L."/>
        </authorList>
    </citation>
    <scope>NUCLEOTIDE SEQUENCE</scope>
    <source>
        <strain evidence="13">VKM Ac-1321</strain>
    </source>
</reference>
<dbReference type="PANTHER" id="PTHR42878">
    <property type="entry name" value="TWO-COMPONENT HISTIDINE KINASE"/>
    <property type="match status" value="1"/>
</dbReference>
<evidence type="ECO:0000313" key="14">
    <source>
        <dbReference type="Proteomes" id="UP001143480"/>
    </source>
</evidence>
<name>A0A9W6KIQ2_9ACTN</name>
<dbReference type="Proteomes" id="UP001143480">
    <property type="component" value="Unassembled WGS sequence"/>
</dbReference>
<evidence type="ECO:0000256" key="4">
    <source>
        <dbReference type="ARBA" id="ARBA00022553"/>
    </source>
</evidence>
<accession>A0A9W6KIQ2</accession>
<evidence type="ECO:0000256" key="3">
    <source>
        <dbReference type="ARBA" id="ARBA00012438"/>
    </source>
</evidence>
<sequence length="403" mass="42213">MNRPDPDRDLLRRARRSLAVRHTVVIALILLAVGAVALYVVAREERAALTASVRQTAATEEDVVDPPAGSWIFRLDAAGGLTATDDAPPGFPDRAAMARVRAGGAAEQAETGGYLVITRPHGDATVQVVGSLAAQQAETRRLLAALGGAELLGLAAAVVAGLLLARHATAPLGEALARQRRFVADASHELRTPIAQLHTRAQLLDQELRSGAVAADIAPDARRLVAGTRQLGEIVEDLLLSTQLAGRAEIGGEVDLGVVADGVVAGFRHRAEAARIELSLRLDPDRPSTVHGRPAALRRVVNALLDNAFNHTAPGGHIAVELHNLAGPPRVRLTVRDDGTGFDPADADRLFDRFARGHDDHRRFGLGLALAHEVVTGHGGTITAAAGPAGGAVFTIHLPLRAG</sequence>
<dbReference type="SUPFAM" id="SSF55874">
    <property type="entry name" value="ATPase domain of HSP90 chaperone/DNA topoisomerase II/histidine kinase"/>
    <property type="match status" value="1"/>
</dbReference>
<dbReference type="RefSeq" id="WP_261964994.1">
    <property type="nucleotide sequence ID" value="NZ_BAAAXA010000001.1"/>
</dbReference>
<evidence type="ECO:0000256" key="9">
    <source>
        <dbReference type="ARBA" id="ARBA00023012"/>
    </source>
</evidence>
<evidence type="ECO:0000256" key="8">
    <source>
        <dbReference type="ARBA" id="ARBA00022840"/>
    </source>
</evidence>
<evidence type="ECO:0000256" key="1">
    <source>
        <dbReference type="ARBA" id="ARBA00000085"/>
    </source>
</evidence>
<dbReference type="EC" id="2.7.13.3" evidence="3"/>
<dbReference type="SMART" id="SM00388">
    <property type="entry name" value="HisKA"/>
    <property type="match status" value="1"/>
</dbReference>
<feature type="transmembrane region" description="Helical" evidence="11">
    <location>
        <begin position="20"/>
        <end position="42"/>
    </location>
</feature>
<feature type="domain" description="Histidine kinase" evidence="12">
    <location>
        <begin position="185"/>
        <end position="402"/>
    </location>
</feature>
<keyword evidence="5" id="KW-0808">Transferase</keyword>
<keyword evidence="11" id="KW-1133">Transmembrane helix</keyword>